<dbReference type="Pfam" id="PF07690">
    <property type="entry name" value="MFS_1"/>
    <property type="match status" value="1"/>
</dbReference>
<dbReference type="GO" id="GO:0016020">
    <property type="term" value="C:membrane"/>
    <property type="evidence" value="ECO:0007669"/>
    <property type="project" value="UniProtKB-SubCell"/>
</dbReference>
<feature type="transmembrane region" description="Helical" evidence="6">
    <location>
        <begin position="146"/>
        <end position="164"/>
    </location>
</feature>
<evidence type="ECO:0000256" key="4">
    <source>
        <dbReference type="ARBA" id="ARBA00022989"/>
    </source>
</evidence>
<evidence type="ECO:0000256" key="1">
    <source>
        <dbReference type="ARBA" id="ARBA00004141"/>
    </source>
</evidence>
<dbReference type="InterPro" id="IPR036259">
    <property type="entry name" value="MFS_trans_sf"/>
</dbReference>
<feature type="transmembrane region" description="Helical" evidence="6">
    <location>
        <begin position="247"/>
        <end position="269"/>
    </location>
</feature>
<evidence type="ECO:0000256" key="3">
    <source>
        <dbReference type="ARBA" id="ARBA00022692"/>
    </source>
</evidence>
<name>A0A0H2RB34_9AGAM</name>
<dbReference type="PANTHER" id="PTHR23504">
    <property type="entry name" value="MAJOR FACILITATOR SUPERFAMILY DOMAIN-CONTAINING PROTEIN 10"/>
    <property type="match status" value="1"/>
</dbReference>
<dbReference type="SUPFAM" id="SSF103473">
    <property type="entry name" value="MFS general substrate transporter"/>
    <property type="match status" value="1"/>
</dbReference>
<dbReference type="InParanoid" id="A0A0H2RB34"/>
<feature type="transmembrane region" description="Helical" evidence="6">
    <location>
        <begin position="479"/>
        <end position="497"/>
    </location>
</feature>
<dbReference type="InterPro" id="IPR011701">
    <property type="entry name" value="MFS"/>
</dbReference>
<dbReference type="PROSITE" id="PS50850">
    <property type="entry name" value="MFS"/>
    <property type="match status" value="1"/>
</dbReference>
<keyword evidence="4 6" id="KW-1133">Transmembrane helix</keyword>
<sequence length="549" mass="59039">MPRIHDEETPLLRHASDDDEHDACYESHLTASSSTTTLAAPAVAASGSDSSIIKPVKASAAATREETPLPWAQFSLVLFLQLAEPLTSQVIYPFVPELIRSLGITNGDETRVGYYVGLMQSIFFATQALTVLHWSRLSDTLGRKPVLLTGLSGLALSMYAFGLSRSFPALVFSRALNGFLNGNIGVIKSIMGEMTDDTNVARAFAYQPIAWSTGATLGPLIGGSLSRPAEKFPDTFGHSEFFRTYPYFLPCAIPATFTIICWSVVYLFLEETNPTGYTLSSLFFKSKSKSLSPTLMEKKTQPALLSLLTPRVTLAASNYALLSLLDIAYRALQPVFLSTPLSLAGPGLSPRSIGWALAGLGVMNGAFQVLGFAKAVKRWGVRNCYLAGIACAGAIFMTFPAMSVVVRWGIITPSTTDTAPEEESMTETARNIVYAILFLQLVLTVGLNICYGCVFIYINGAAASRKTLGATNGLAQMMVSVMRAIGPASASGLFSLSLKIGQLEGGEMTLKGLVGSWLVYGVMLVLVGVAYGVGRMLPEEVWKREEESE</sequence>
<dbReference type="EMBL" id="KQ086185">
    <property type="protein sequence ID" value="KLO06723.1"/>
    <property type="molecule type" value="Genomic_DNA"/>
</dbReference>
<dbReference type="OrthoDB" id="419616at2759"/>
<feature type="transmembrane region" description="Helical" evidence="6">
    <location>
        <begin position="352"/>
        <end position="373"/>
    </location>
</feature>
<evidence type="ECO:0000256" key="6">
    <source>
        <dbReference type="SAM" id="Phobius"/>
    </source>
</evidence>
<comment type="subcellular location">
    <subcellularLocation>
        <location evidence="1">Membrane</location>
        <topology evidence="1">Multi-pass membrane protein</topology>
    </subcellularLocation>
</comment>
<protein>
    <submittedName>
        <fullName evidence="8">MFS general substrate transporter</fullName>
    </submittedName>
</protein>
<feature type="domain" description="Major facilitator superfamily (MFS) profile" evidence="7">
    <location>
        <begin position="73"/>
        <end position="533"/>
    </location>
</feature>
<feature type="transmembrane region" description="Helical" evidence="6">
    <location>
        <begin position="517"/>
        <end position="534"/>
    </location>
</feature>
<dbReference type="InterPro" id="IPR020846">
    <property type="entry name" value="MFS_dom"/>
</dbReference>
<proteinExistence type="predicted"/>
<keyword evidence="3 6" id="KW-0812">Transmembrane</keyword>
<gene>
    <name evidence="8" type="ORF">SCHPADRAFT_882510</name>
</gene>
<feature type="transmembrane region" description="Helical" evidence="6">
    <location>
        <begin position="431"/>
        <end position="458"/>
    </location>
</feature>
<accession>A0A0H2RB34</accession>
<feature type="transmembrane region" description="Helical" evidence="6">
    <location>
        <begin position="112"/>
        <end position="134"/>
    </location>
</feature>
<reference evidence="8 9" key="1">
    <citation type="submission" date="2015-04" db="EMBL/GenBank/DDBJ databases">
        <title>Complete genome sequence of Schizopora paradoxa KUC8140, a cosmopolitan wood degrader in East Asia.</title>
        <authorList>
            <consortium name="DOE Joint Genome Institute"/>
            <person name="Min B."/>
            <person name="Park H."/>
            <person name="Jang Y."/>
            <person name="Kim J.-J."/>
            <person name="Kim K.H."/>
            <person name="Pangilinan J."/>
            <person name="Lipzen A."/>
            <person name="Riley R."/>
            <person name="Grigoriev I.V."/>
            <person name="Spatafora J.W."/>
            <person name="Choi I.-G."/>
        </authorList>
    </citation>
    <scope>NUCLEOTIDE SEQUENCE [LARGE SCALE GENOMIC DNA]</scope>
    <source>
        <strain evidence="8 9">KUC8140</strain>
    </source>
</reference>
<evidence type="ECO:0000313" key="9">
    <source>
        <dbReference type="Proteomes" id="UP000053477"/>
    </source>
</evidence>
<dbReference type="GO" id="GO:0022857">
    <property type="term" value="F:transmembrane transporter activity"/>
    <property type="evidence" value="ECO:0007669"/>
    <property type="project" value="InterPro"/>
</dbReference>
<dbReference type="Proteomes" id="UP000053477">
    <property type="component" value="Unassembled WGS sequence"/>
</dbReference>
<evidence type="ECO:0000256" key="2">
    <source>
        <dbReference type="ARBA" id="ARBA00022448"/>
    </source>
</evidence>
<evidence type="ECO:0000256" key="5">
    <source>
        <dbReference type="ARBA" id="ARBA00023136"/>
    </source>
</evidence>
<keyword evidence="2" id="KW-0813">Transport</keyword>
<dbReference type="PANTHER" id="PTHR23504:SF15">
    <property type="entry name" value="MAJOR FACILITATOR SUPERFAMILY (MFS) PROFILE DOMAIN-CONTAINING PROTEIN"/>
    <property type="match status" value="1"/>
</dbReference>
<dbReference type="AlphaFoldDB" id="A0A0H2RB34"/>
<evidence type="ECO:0000259" key="7">
    <source>
        <dbReference type="PROSITE" id="PS50850"/>
    </source>
</evidence>
<organism evidence="8 9">
    <name type="scientific">Schizopora paradoxa</name>
    <dbReference type="NCBI Taxonomy" id="27342"/>
    <lineage>
        <taxon>Eukaryota</taxon>
        <taxon>Fungi</taxon>
        <taxon>Dikarya</taxon>
        <taxon>Basidiomycota</taxon>
        <taxon>Agaricomycotina</taxon>
        <taxon>Agaricomycetes</taxon>
        <taxon>Hymenochaetales</taxon>
        <taxon>Schizoporaceae</taxon>
        <taxon>Schizopora</taxon>
    </lineage>
</organism>
<dbReference type="Gene3D" id="1.20.1250.20">
    <property type="entry name" value="MFS general substrate transporter like domains"/>
    <property type="match status" value="1"/>
</dbReference>
<feature type="transmembrane region" description="Helical" evidence="6">
    <location>
        <begin position="385"/>
        <end position="411"/>
    </location>
</feature>
<keyword evidence="5 6" id="KW-0472">Membrane</keyword>
<keyword evidence="9" id="KW-1185">Reference proteome</keyword>
<evidence type="ECO:0000313" key="8">
    <source>
        <dbReference type="EMBL" id="KLO06723.1"/>
    </source>
</evidence>